<comment type="caution">
    <text evidence="1">The sequence shown here is derived from an EMBL/GenBank/DDBJ whole genome shotgun (WGS) entry which is preliminary data.</text>
</comment>
<evidence type="ECO:0000313" key="1">
    <source>
        <dbReference type="EMBL" id="CAD2201475.1"/>
    </source>
</evidence>
<name>A0A6V7XQB9_MELEN</name>
<gene>
    <name evidence="1" type="ORF">MENT_LOCUS55024</name>
</gene>
<sequence length="56" mass="6332">MQITQEVNRATPEVIQEIRVAMPEPVQEIRGPVQAVVLLQLQYKFPINGIMAQDSN</sequence>
<evidence type="ECO:0000313" key="2">
    <source>
        <dbReference type="Proteomes" id="UP000580250"/>
    </source>
</evidence>
<organism evidence="1 2">
    <name type="scientific">Meloidogyne enterolobii</name>
    <name type="common">Root-knot nematode worm</name>
    <name type="synonym">Meloidogyne mayaguensis</name>
    <dbReference type="NCBI Taxonomy" id="390850"/>
    <lineage>
        <taxon>Eukaryota</taxon>
        <taxon>Metazoa</taxon>
        <taxon>Ecdysozoa</taxon>
        <taxon>Nematoda</taxon>
        <taxon>Chromadorea</taxon>
        <taxon>Rhabditida</taxon>
        <taxon>Tylenchina</taxon>
        <taxon>Tylenchomorpha</taxon>
        <taxon>Tylenchoidea</taxon>
        <taxon>Meloidogynidae</taxon>
        <taxon>Meloidogyninae</taxon>
        <taxon>Meloidogyne</taxon>
    </lineage>
</organism>
<dbReference type="Proteomes" id="UP000580250">
    <property type="component" value="Unassembled WGS sequence"/>
</dbReference>
<reference evidence="1 2" key="1">
    <citation type="submission" date="2020-08" db="EMBL/GenBank/DDBJ databases">
        <authorList>
            <person name="Koutsovoulos G."/>
            <person name="Danchin GJ E."/>
        </authorList>
    </citation>
    <scope>NUCLEOTIDE SEQUENCE [LARGE SCALE GENOMIC DNA]</scope>
</reference>
<dbReference type="EMBL" id="CAJEWN010002016">
    <property type="protein sequence ID" value="CAD2201475.1"/>
    <property type="molecule type" value="Genomic_DNA"/>
</dbReference>
<protein>
    <submittedName>
        <fullName evidence="1">Uncharacterized protein</fullName>
    </submittedName>
</protein>
<accession>A0A6V7XQB9</accession>
<dbReference type="AlphaFoldDB" id="A0A6V7XQB9"/>
<proteinExistence type="predicted"/>